<name>B3QV25_CHLT3</name>
<dbReference type="GO" id="GO:0050532">
    <property type="term" value="F:2-phosphosulfolactate phosphatase activity"/>
    <property type="evidence" value="ECO:0007669"/>
    <property type="project" value="UniProtKB-UniRule"/>
</dbReference>
<dbReference type="HOGENOM" id="CLU_070028_0_1_10"/>
<dbReference type="RefSeq" id="WP_012499063.1">
    <property type="nucleotide sequence ID" value="NC_011026.1"/>
</dbReference>
<evidence type="ECO:0000256" key="6">
    <source>
        <dbReference type="ARBA" id="ARBA00022842"/>
    </source>
</evidence>
<organism evidence="9 10">
    <name type="scientific">Chloroherpeton thalassium (strain ATCC 35110 / GB-78)</name>
    <dbReference type="NCBI Taxonomy" id="517418"/>
    <lineage>
        <taxon>Bacteria</taxon>
        <taxon>Pseudomonadati</taxon>
        <taxon>Chlorobiota</taxon>
        <taxon>Chlorobiia</taxon>
        <taxon>Chlorobiales</taxon>
        <taxon>Chloroherpetonaceae</taxon>
        <taxon>Chloroherpeton</taxon>
    </lineage>
</organism>
<reference evidence="9 10" key="1">
    <citation type="submission" date="2008-06" db="EMBL/GenBank/DDBJ databases">
        <title>Complete sequence of Chloroherpeton thalassium ATCC 35110.</title>
        <authorList>
            <consortium name="US DOE Joint Genome Institute"/>
            <person name="Lucas S."/>
            <person name="Copeland A."/>
            <person name="Lapidus A."/>
            <person name="Glavina del Rio T."/>
            <person name="Dalin E."/>
            <person name="Tice H."/>
            <person name="Bruce D."/>
            <person name="Goodwin L."/>
            <person name="Pitluck S."/>
            <person name="Schmutz J."/>
            <person name="Larimer F."/>
            <person name="Land M."/>
            <person name="Hauser L."/>
            <person name="Kyrpides N."/>
            <person name="Mikhailova N."/>
            <person name="Liu Z."/>
            <person name="Li T."/>
            <person name="Zhao F."/>
            <person name="Overmann J."/>
            <person name="Bryant D.A."/>
            <person name="Richardson P."/>
        </authorList>
    </citation>
    <scope>NUCLEOTIDE SEQUENCE [LARGE SCALE GENOMIC DNA]</scope>
    <source>
        <strain evidence="10">ATCC 35110 / GB-78</strain>
    </source>
</reference>
<comment type="catalytic activity">
    <reaction evidence="7 8">
        <text>(2R)-O-phospho-3-sulfolactate + H2O = (2R)-3-sulfolactate + phosphate</text>
        <dbReference type="Rhea" id="RHEA:23416"/>
        <dbReference type="ChEBI" id="CHEBI:15377"/>
        <dbReference type="ChEBI" id="CHEBI:15597"/>
        <dbReference type="ChEBI" id="CHEBI:43474"/>
        <dbReference type="ChEBI" id="CHEBI:58738"/>
        <dbReference type="EC" id="3.1.3.71"/>
    </reaction>
</comment>
<dbReference type="EMBL" id="CP001100">
    <property type="protein sequence ID" value="ACF12979.1"/>
    <property type="molecule type" value="Genomic_DNA"/>
</dbReference>
<accession>B3QV25</accession>
<dbReference type="Proteomes" id="UP000001208">
    <property type="component" value="Chromosome"/>
</dbReference>
<evidence type="ECO:0000313" key="9">
    <source>
        <dbReference type="EMBL" id="ACF12979.1"/>
    </source>
</evidence>
<dbReference type="Pfam" id="PF04029">
    <property type="entry name" value="2-ph_phosp"/>
    <property type="match status" value="1"/>
</dbReference>
<dbReference type="InterPro" id="IPR005238">
    <property type="entry name" value="ComB-like"/>
</dbReference>
<evidence type="ECO:0000256" key="2">
    <source>
        <dbReference type="ARBA" id="ARBA00009997"/>
    </source>
</evidence>
<dbReference type="InterPro" id="IPR036702">
    <property type="entry name" value="ComB-like_sf"/>
</dbReference>
<dbReference type="SUPFAM" id="SSF142823">
    <property type="entry name" value="ComB-like"/>
    <property type="match status" value="1"/>
</dbReference>
<evidence type="ECO:0000256" key="3">
    <source>
        <dbReference type="ARBA" id="ARBA00012953"/>
    </source>
</evidence>
<protein>
    <recommendedName>
        <fullName evidence="4 8">Probable 2-phosphosulfolactate phosphatase</fullName>
        <ecNumber evidence="3 8">3.1.3.71</ecNumber>
    </recommendedName>
</protein>
<dbReference type="GO" id="GO:0050545">
    <property type="term" value="F:sulfopyruvate decarboxylase activity"/>
    <property type="evidence" value="ECO:0007669"/>
    <property type="project" value="TreeGrafter"/>
</dbReference>
<evidence type="ECO:0000256" key="5">
    <source>
        <dbReference type="ARBA" id="ARBA00022801"/>
    </source>
</evidence>
<dbReference type="EC" id="3.1.3.71" evidence="3 8"/>
<sequence length="258" mass="28306">MKVDVFLTPAGIDEHHLRDRIVVIIDVLRASTSIVMALQNGAKEVIPVEEVEKALKIASSLAKGQALLCGERNGQKIEGFNLDNSPEAYDEDTVKGKSLVYCSTNGSKTLSLTQSAVIKDLLVAAFTNITVVKEYIVKPENAENHLAIICAGKSSRFSLEDTICAGLLIDKLMADKKNQTGYILSDTARAAKILYEQFRGNELGALKESEHGRFLISLGYERDIEVCAKIDSSQALPQLENGVLKLSKFETKKYKRVS</sequence>
<dbReference type="eggNOG" id="COG2045">
    <property type="taxonomic scope" value="Bacteria"/>
</dbReference>
<gene>
    <name evidence="8" type="primary">comB</name>
    <name evidence="9" type="ordered locus">Ctha_0508</name>
</gene>
<keyword evidence="10" id="KW-1185">Reference proteome</keyword>
<evidence type="ECO:0000256" key="7">
    <source>
        <dbReference type="ARBA" id="ARBA00033711"/>
    </source>
</evidence>
<evidence type="ECO:0000256" key="1">
    <source>
        <dbReference type="ARBA" id="ARBA00001946"/>
    </source>
</evidence>
<comment type="similarity">
    <text evidence="2 8">Belongs to the ComB family.</text>
</comment>
<dbReference type="OrthoDB" id="4913at2"/>
<comment type="cofactor">
    <cofactor evidence="1 8">
        <name>Mg(2+)</name>
        <dbReference type="ChEBI" id="CHEBI:18420"/>
    </cofactor>
</comment>
<dbReference type="PANTHER" id="PTHR37311:SF1">
    <property type="entry name" value="2-PHOSPHOSULFOLACTATE PHOSPHATASE-RELATED"/>
    <property type="match status" value="1"/>
</dbReference>
<dbReference type="FunFam" id="3.90.1560.10:FF:000001">
    <property type="entry name" value="Probable 2-phosphosulfolactate phosphatase"/>
    <property type="match status" value="1"/>
</dbReference>
<proteinExistence type="inferred from homology"/>
<dbReference type="Gene3D" id="3.90.1560.10">
    <property type="entry name" value="ComB-like"/>
    <property type="match status" value="1"/>
</dbReference>
<evidence type="ECO:0000313" key="10">
    <source>
        <dbReference type="Proteomes" id="UP000001208"/>
    </source>
</evidence>
<dbReference type="HAMAP" id="MF_00490">
    <property type="entry name" value="ComB"/>
    <property type="match status" value="1"/>
</dbReference>
<evidence type="ECO:0000256" key="8">
    <source>
        <dbReference type="HAMAP-Rule" id="MF_00490"/>
    </source>
</evidence>
<evidence type="ECO:0000256" key="4">
    <source>
        <dbReference type="ARBA" id="ARBA00021948"/>
    </source>
</evidence>
<dbReference type="PANTHER" id="PTHR37311">
    <property type="entry name" value="2-PHOSPHOSULFOLACTATE PHOSPHATASE-RELATED"/>
    <property type="match status" value="1"/>
</dbReference>
<keyword evidence="6 8" id="KW-0460">Magnesium</keyword>
<keyword evidence="5 8" id="KW-0378">Hydrolase</keyword>
<dbReference type="GO" id="GO:0000287">
    <property type="term" value="F:magnesium ion binding"/>
    <property type="evidence" value="ECO:0007669"/>
    <property type="project" value="UniProtKB-UniRule"/>
</dbReference>
<dbReference type="AlphaFoldDB" id="B3QV25"/>
<dbReference type="STRING" id="517418.Ctha_0508"/>
<dbReference type="KEGG" id="cts:Ctha_0508"/>